<keyword evidence="6" id="KW-0460">Magnesium</keyword>
<protein>
    <recommendedName>
        <fullName evidence="6">Molybdopterin molybdenumtransferase</fullName>
        <ecNumber evidence="6">2.10.1.1</ecNumber>
    </recommendedName>
</protein>
<dbReference type="Gene3D" id="3.40.980.10">
    <property type="entry name" value="MoaB/Mog-like domain"/>
    <property type="match status" value="1"/>
</dbReference>
<dbReference type="EC" id="2.10.1.1" evidence="6"/>
<dbReference type="GO" id="GO:0046872">
    <property type="term" value="F:metal ion binding"/>
    <property type="evidence" value="ECO:0007669"/>
    <property type="project" value="UniProtKB-UniRule"/>
</dbReference>
<dbReference type="SMART" id="SM00852">
    <property type="entry name" value="MoCF_biosynth"/>
    <property type="match status" value="1"/>
</dbReference>
<evidence type="ECO:0000256" key="3">
    <source>
        <dbReference type="ARBA" id="ARBA00010763"/>
    </source>
</evidence>
<proteinExistence type="inferred from homology"/>
<dbReference type="AlphaFoldDB" id="A0A1W2CIC5"/>
<dbReference type="GO" id="GO:0005829">
    <property type="term" value="C:cytosol"/>
    <property type="evidence" value="ECO:0007669"/>
    <property type="project" value="TreeGrafter"/>
</dbReference>
<dbReference type="InterPro" id="IPR038987">
    <property type="entry name" value="MoeA-like"/>
</dbReference>
<keyword evidence="6" id="KW-0808">Transferase</keyword>
<dbReference type="Gene3D" id="2.40.340.10">
    <property type="entry name" value="MoeA, C-terminal, domain IV"/>
    <property type="match status" value="1"/>
</dbReference>
<gene>
    <name evidence="8" type="ORF">SAMN05660703_2982</name>
</gene>
<comment type="function">
    <text evidence="1 6">Catalyzes the insertion of molybdate into adenylated molybdopterin with the concomitant release of AMP.</text>
</comment>
<dbReference type="InterPro" id="IPR036135">
    <property type="entry name" value="MoeA_linker/N_sf"/>
</dbReference>
<dbReference type="Pfam" id="PF00994">
    <property type="entry name" value="MoCF_biosynth"/>
    <property type="match status" value="1"/>
</dbReference>
<evidence type="ECO:0000256" key="2">
    <source>
        <dbReference type="ARBA" id="ARBA00005046"/>
    </source>
</evidence>
<keyword evidence="4 6" id="KW-0501">Molybdenum cofactor biosynthesis</keyword>
<comment type="catalytic activity">
    <reaction evidence="5">
        <text>adenylyl-molybdopterin + molybdate = Mo-molybdopterin + AMP + H(+)</text>
        <dbReference type="Rhea" id="RHEA:35047"/>
        <dbReference type="ChEBI" id="CHEBI:15378"/>
        <dbReference type="ChEBI" id="CHEBI:36264"/>
        <dbReference type="ChEBI" id="CHEBI:62727"/>
        <dbReference type="ChEBI" id="CHEBI:71302"/>
        <dbReference type="ChEBI" id="CHEBI:456215"/>
        <dbReference type="EC" id="2.10.1.1"/>
    </reaction>
</comment>
<keyword evidence="6" id="KW-0479">Metal-binding</keyword>
<comment type="similarity">
    <text evidence="3 6">Belongs to the MoeA family.</text>
</comment>
<dbReference type="InterPro" id="IPR001453">
    <property type="entry name" value="MoaB/Mog_dom"/>
</dbReference>
<sequence length="396" mass="44262">MITFEEAYRRIMLNTKDFGDEAVDLMKSTNRILAESIYADRDFPPFDRATKDGIAIKYESFEKGIPYFNVEGVVSAGMPQQKLIGEENCLEIMTGAVLPHNTDTIVMYEDIEIVDGFASIKSNPRKGQNIHKKGEDKKQGEVLLEKGIRISPADIGVFATVGKVEVLVKKLPKVCVISTGNELVDISETPLAHQIRTSNVLSLQTALASENIHADHIHLLDDKKSITQKLTVALREYDVLLLSGGVSKGKYDFIPEVLDDLGVDKVFHKVLQRPGKPMWFGRHESLKTAVFSFPGNPVSTFANYHIYFLPWLYNSLGVDNESEFVILDEDLPNTTPLTLFIPVKTFWDKGTLMARKIENSGSGDLTCLAYSDGFVCLPPQEIPYYRGLLVPYIPVK</sequence>
<dbReference type="RefSeq" id="WP_084062898.1">
    <property type="nucleotide sequence ID" value="NZ_FWXO01000006.1"/>
</dbReference>
<dbReference type="Gene3D" id="2.170.190.11">
    <property type="entry name" value="Molybdopterin biosynthesis moea protein, domain 3"/>
    <property type="match status" value="1"/>
</dbReference>
<evidence type="ECO:0000256" key="1">
    <source>
        <dbReference type="ARBA" id="ARBA00002901"/>
    </source>
</evidence>
<evidence type="ECO:0000313" key="8">
    <source>
        <dbReference type="EMBL" id="SMC84388.1"/>
    </source>
</evidence>
<dbReference type="UniPathway" id="UPA00344"/>
<comment type="cofactor">
    <cofactor evidence="6">
        <name>Mg(2+)</name>
        <dbReference type="ChEBI" id="CHEBI:18420"/>
    </cofactor>
</comment>
<evidence type="ECO:0000256" key="6">
    <source>
        <dbReference type="RuleBase" id="RU365090"/>
    </source>
</evidence>
<dbReference type="GO" id="GO:0006777">
    <property type="term" value="P:Mo-molybdopterin cofactor biosynthetic process"/>
    <property type="evidence" value="ECO:0007669"/>
    <property type="project" value="UniProtKB-UniRule"/>
</dbReference>
<dbReference type="PANTHER" id="PTHR10192">
    <property type="entry name" value="MOLYBDOPTERIN BIOSYNTHESIS PROTEIN"/>
    <property type="match status" value="1"/>
</dbReference>
<name>A0A1W2CIC5_9FLAO</name>
<dbReference type="Pfam" id="PF03453">
    <property type="entry name" value="MoeA_N"/>
    <property type="match status" value="1"/>
</dbReference>
<keyword evidence="6" id="KW-0500">Molybdenum</keyword>
<dbReference type="STRING" id="504486.SAMN05660703_2982"/>
<dbReference type="InterPro" id="IPR036425">
    <property type="entry name" value="MoaB/Mog-like_dom_sf"/>
</dbReference>
<dbReference type="SUPFAM" id="SSF63867">
    <property type="entry name" value="MoeA C-terminal domain-like"/>
    <property type="match status" value="1"/>
</dbReference>
<evidence type="ECO:0000256" key="5">
    <source>
        <dbReference type="ARBA" id="ARBA00047317"/>
    </source>
</evidence>
<dbReference type="PROSITE" id="PS01079">
    <property type="entry name" value="MOCF_BIOSYNTHESIS_2"/>
    <property type="match status" value="1"/>
</dbReference>
<reference evidence="8 9" key="1">
    <citation type="submission" date="2017-04" db="EMBL/GenBank/DDBJ databases">
        <authorList>
            <person name="Afonso C.L."/>
            <person name="Miller P.J."/>
            <person name="Scott M.A."/>
            <person name="Spackman E."/>
            <person name="Goraichik I."/>
            <person name="Dimitrov K.M."/>
            <person name="Suarez D.L."/>
            <person name="Swayne D.E."/>
        </authorList>
    </citation>
    <scope>NUCLEOTIDE SEQUENCE [LARGE SCALE GENOMIC DNA]</scope>
    <source>
        <strain evidence="8 9">DSM 21164</strain>
    </source>
</reference>
<dbReference type="SUPFAM" id="SSF63882">
    <property type="entry name" value="MoeA N-terminal region -like"/>
    <property type="match status" value="1"/>
</dbReference>
<dbReference type="NCBIfam" id="TIGR00177">
    <property type="entry name" value="molyb_syn"/>
    <property type="match status" value="1"/>
</dbReference>
<dbReference type="Proteomes" id="UP000192360">
    <property type="component" value="Unassembled WGS sequence"/>
</dbReference>
<feature type="domain" description="MoaB/Mog" evidence="7">
    <location>
        <begin position="175"/>
        <end position="314"/>
    </location>
</feature>
<evidence type="ECO:0000313" key="9">
    <source>
        <dbReference type="Proteomes" id="UP000192360"/>
    </source>
</evidence>
<dbReference type="EMBL" id="FWXO01000006">
    <property type="protein sequence ID" value="SMC84388.1"/>
    <property type="molecule type" value="Genomic_DNA"/>
</dbReference>
<dbReference type="PANTHER" id="PTHR10192:SF5">
    <property type="entry name" value="GEPHYRIN"/>
    <property type="match status" value="1"/>
</dbReference>
<dbReference type="InterPro" id="IPR036688">
    <property type="entry name" value="MoeA_C_domain_IV_sf"/>
</dbReference>
<comment type="pathway">
    <text evidence="2 6">Cofactor biosynthesis; molybdopterin biosynthesis.</text>
</comment>
<dbReference type="GO" id="GO:0061599">
    <property type="term" value="F:molybdopterin molybdotransferase activity"/>
    <property type="evidence" value="ECO:0007669"/>
    <property type="project" value="UniProtKB-UniRule"/>
</dbReference>
<evidence type="ECO:0000256" key="4">
    <source>
        <dbReference type="ARBA" id="ARBA00023150"/>
    </source>
</evidence>
<dbReference type="SUPFAM" id="SSF53218">
    <property type="entry name" value="Molybdenum cofactor biosynthesis proteins"/>
    <property type="match status" value="1"/>
</dbReference>
<dbReference type="OrthoDB" id="9804758at2"/>
<accession>A0A1W2CIC5</accession>
<evidence type="ECO:0000259" key="7">
    <source>
        <dbReference type="SMART" id="SM00852"/>
    </source>
</evidence>
<dbReference type="InterPro" id="IPR008284">
    <property type="entry name" value="MoCF_biosynth_CS"/>
</dbReference>
<dbReference type="InterPro" id="IPR005110">
    <property type="entry name" value="MoeA_linker/N"/>
</dbReference>
<dbReference type="CDD" id="cd00887">
    <property type="entry name" value="MoeA"/>
    <property type="match status" value="1"/>
</dbReference>
<dbReference type="Gene3D" id="3.90.105.10">
    <property type="entry name" value="Molybdopterin biosynthesis moea protein, domain 2"/>
    <property type="match status" value="1"/>
</dbReference>
<dbReference type="Pfam" id="PF03454">
    <property type="entry name" value="MoeA_C"/>
    <property type="match status" value="1"/>
</dbReference>
<keyword evidence="9" id="KW-1185">Reference proteome</keyword>
<organism evidence="8 9">
    <name type="scientific">Cellulophaga tyrosinoxydans</name>
    <dbReference type="NCBI Taxonomy" id="504486"/>
    <lineage>
        <taxon>Bacteria</taxon>
        <taxon>Pseudomonadati</taxon>
        <taxon>Bacteroidota</taxon>
        <taxon>Flavobacteriia</taxon>
        <taxon>Flavobacteriales</taxon>
        <taxon>Flavobacteriaceae</taxon>
        <taxon>Cellulophaga</taxon>
    </lineage>
</organism>
<dbReference type="InterPro" id="IPR005111">
    <property type="entry name" value="MoeA_C_domain_IV"/>
</dbReference>